<dbReference type="GO" id="GO:0003676">
    <property type="term" value="F:nucleic acid binding"/>
    <property type="evidence" value="ECO:0007669"/>
    <property type="project" value="InterPro"/>
</dbReference>
<evidence type="ECO:0000313" key="5">
    <source>
        <dbReference type="Proteomes" id="UP000042958"/>
    </source>
</evidence>
<feature type="region of interest" description="Disordered" evidence="2">
    <location>
        <begin position="1"/>
        <end position="64"/>
    </location>
</feature>
<evidence type="ECO:0000256" key="2">
    <source>
        <dbReference type="SAM" id="MobiDB-lite"/>
    </source>
</evidence>
<reference evidence="5" key="1">
    <citation type="journal article" date="2015" name="Genome Announc.">
        <title>Draft genome sequence of the fungus Penicillium brasilianum MG11.</title>
        <authorList>
            <person name="Horn F."/>
            <person name="Linde J."/>
            <person name="Mattern D.J."/>
            <person name="Walther G."/>
            <person name="Guthke R."/>
            <person name="Brakhage A.A."/>
            <person name="Valiante V."/>
        </authorList>
    </citation>
    <scope>NUCLEOTIDE SEQUENCE [LARGE SCALE GENOMIC DNA]</scope>
    <source>
        <strain evidence="5">MG11</strain>
    </source>
</reference>
<gene>
    <name evidence="4" type="ORF">PMG11_11329</name>
</gene>
<dbReference type="EMBL" id="CDHK01000025">
    <property type="protein sequence ID" value="CEJ62844.1"/>
    <property type="molecule type" value="Genomic_DNA"/>
</dbReference>
<dbReference type="Proteomes" id="UP000042958">
    <property type="component" value="Unassembled WGS sequence"/>
</dbReference>
<feature type="compositionally biased region" description="Polar residues" evidence="2">
    <location>
        <begin position="141"/>
        <end position="151"/>
    </location>
</feature>
<feature type="domain" description="CCHC-type" evidence="3">
    <location>
        <begin position="349"/>
        <end position="365"/>
    </location>
</feature>
<proteinExistence type="predicted"/>
<evidence type="ECO:0000259" key="3">
    <source>
        <dbReference type="PROSITE" id="PS50158"/>
    </source>
</evidence>
<accession>A0A0F7U1I7</accession>
<keyword evidence="5" id="KW-1185">Reference proteome</keyword>
<dbReference type="InterPro" id="IPR001878">
    <property type="entry name" value="Znf_CCHC"/>
</dbReference>
<dbReference type="GO" id="GO:0008270">
    <property type="term" value="F:zinc ion binding"/>
    <property type="evidence" value="ECO:0007669"/>
    <property type="project" value="UniProtKB-KW"/>
</dbReference>
<evidence type="ECO:0000256" key="1">
    <source>
        <dbReference type="PROSITE-ProRule" id="PRU00047"/>
    </source>
</evidence>
<sequence>MADPPTGGPGPSPTNTQIGTQLFTLDDFEPVVPRKRRSPRNRDEATTTGYLNPEFGDTGDNNGRVTTKEVRQLINSLKEIINNQTTLIESTKTELLEVKHDQNFIREQNEKLHEEIRALRAQIEARPQALPPSTWAAVAANDTSETPQPSHQRPEKERSCVRISTQRTFVDPRDNESGDDNSFSRYLPTETANTRIRTALLNAPSTQDAQVAGIGTTKTGYVIRFKDTESAETARNNTEWLNELGNNTRLVKPRFGVVVHRTPTEDFDLENATADAIEKIMEENDLTGHGYRVEEVAWLKRKDKILGKFASLGIWLDSAEGAEHILNNGLLVGQRYIGSVERREIKKKRCFRCQRFGHLAWSCKETPRYGHCAGQHERQRCPPGVRARCLDCSGEHATGDRHCPTPVTFNPRQC</sequence>
<keyword evidence="1" id="KW-0479">Metal-binding</keyword>
<feature type="region of interest" description="Disordered" evidence="2">
    <location>
        <begin position="140"/>
        <end position="162"/>
    </location>
</feature>
<name>A0A0F7U1I7_PENBI</name>
<protein>
    <recommendedName>
        <fullName evidence="3">CCHC-type domain-containing protein</fullName>
    </recommendedName>
</protein>
<feature type="compositionally biased region" description="Pro residues" evidence="2">
    <location>
        <begin position="1"/>
        <end position="12"/>
    </location>
</feature>
<keyword evidence="1" id="KW-0862">Zinc</keyword>
<dbReference type="AlphaFoldDB" id="A0A0F7U1I7"/>
<organism evidence="4 5">
    <name type="scientific">Penicillium brasilianum</name>
    <dbReference type="NCBI Taxonomy" id="104259"/>
    <lineage>
        <taxon>Eukaryota</taxon>
        <taxon>Fungi</taxon>
        <taxon>Dikarya</taxon>
        <taxon>Ascomycota</taxon>
        <taxon>Pezizomycotina</taxon>
        <taxon>Eurotiomycetes</taxon>
        <taxon>Eurotiomycetidae</taxon>
        <taxon>Eurotiales</taxon>
        <taxon>Aspergillaceae</taxon>
        <taxon>Penicillium</taxon>
    </lineage>
</organism>
<keyword evidence="1" id="KW-0863">Zinc-finger</keyword>
<dbReference type="PROSITE" id="PS50158">
    <property type="entry name" value="ZF_CCHC"/>
    <property type="match status" value="1"/>
</dbReference>
<dbReference type="STRING" id="104259.A0A0F7U1I7"/>
<evidence type="ECO:0000313" key="4">
    <source>
        <dbReference type="EMBL" id="CEJ62844.1"/>
    </source>
</evidence>
<dbReference type="OrthoDB" id="4362013at2759"/>